<dbReference type="Proteomes" id="UP000076154">
    <property type="component" value="Unassembled WGS sequence"/>
</dbReference>
<protein>
    <submittedName>
        <fullName evidence="2">Uncharacterized protein</fullName>
    </submittedName>
</protein>
<comment type="caution">
    <text evidence="2">The sequence shown here is derived from an EMBL/GenBank/DDBJ whole genome shotgun (WGS) entry which is preliminary data.</text>
</comment>
<accession>A0A369K6C4</accession>
<feature type="compositionally biased region" description="Basic and acidic residues" evidence="1">
    <location>
        <begin position="245"/>
        <end position="262"/>
    </location>
</feature>
<feature type="region of interest" description="Disordered" evidence="1">
    <location>
        <begin position="133"/>
        <end position="177"/>
    </location>
</feature>
<gene>
    <name evidence="2" type="ORF">Hypma_012366</name>
</gene>
<name>A0A369K6C4_HYPMA</name>
<evidence type="ECO:0000256" key="1">
    <source>
        <dbReference type="SAM" id="MobiDB-lite"/>
    </source>
</evidence>
<feature type="compositionally biased region" description="Pro residues" evidence="1">
    <location>
        <begin position="139"/>
        <end position="175"/>
    </location>
</feature>
<proteinExistence type="predicted"/>
<sequence>MSCRDRIAGENMNAVSHLSTPDPQGFNDFSQIALESNRHPINSRYHPRVQDYVELNSRGEHERDIVSQDSESLQSWSSSSLARNLSSFSGHASSRYHPSSTHLFESEHEQHFPSSGAWVPPAAMFRPSSEYPRTWVPPSQLPRPPLLRRPPPPPYPSPPPLPRSPPHQHPAPPPTTVSEEKWYCDTCQCRVLWKFKVQHIMSLGHAQKFHEKEQQIRAGQRLRTPIQYYPQAPYDFIVPEEDPHDGEAGGEGKPDAAPHTRL</sequence>
<keyword evidence="3" id="KW-1185">Reference proteome</keyword>
<dbReference type="AlphaFoldDB" id="A0A369K6C4"/>
<feature type="region of interest" description="Disordered" evidence="1">
    <location>
        <begin position="240"/>
        <end position="262"/>
    </location>
</feature>
<dbReference type="InParanoid" id="A0A369K6C4"/>
<dbReference type="EMBL" id="LUEZ02000007">
    <property type="protein sequence ID" value="RDB30169.1"/>
    <property type="molecule type" value="Genomic_DNA"/>
</dbReference>
<organism evidence="2 3">
    <name type="scientific">Hypsizygus marmoreus</name>
    <name type="common">White beech mushroom</name>
    <name type="synonym">Agaricus marmoreus</name>
    <dbReference type="NCBI Taxonomy" id="39966"/>
    <lineage>
        <taxon>Eukaryota</taxon>
        <taxon>Fungi</taxon>
        <taxon>Dikarya</taxon>
        <taxon>Basidiomycota</taxon>
        <taxon>Agaricomycotina</taxon>
        <taxon>Agaricomycetes</taxon>
        <taxon>Agaricomycetidae</taxon>
        <taxon>Agaricales</taxon>
        <taxon>Tricholomatineae</taxon>
        <taxon>Lyophyllaceae</taxon>
        <taxon>Hypsizygus</taxon>
    </lineage>
</organism>
<reference evidence="2" key="1">
    <citation type="submission" date="2018-04" db="EMBL/GenBank/DDBJ databases">
        <title>Whole genome sequencing of Hypsizygus marmoreus.</title>
        <authorList>
            <person name="Choi I.-G."/>
            <person name="Min B."/>
            <person name="Kim J.-G."/>
            <person name="Kim S."/>
            <person name="Oh Y.-L."/>
            <person name="Kong W.-S."/>
            <person name="Park H."/>
            <person name="Jeong J."/>
            <person name="Song E.-S."/>
        </authorList>
    </citation>
    <scope>NUCLEOTIDE SEQUENCE [LARGE SCALE GENOMIC DNA]</scope>
    <source>
        <strain evidence="2">51987-8</strain>
    </source>
</reference>
<evidence type="ECO:0000313" key="3">
    <source>
        <dbReference type="Proteomes" id="UP000076154"/>
    </source>
</evidence>
<evidence type="ECO:0000313" key="2">
    <source>
        <dbReference type="EMBL" id="RDB30169.1"/>
    </source>
</evidence>